<dbReference type="RefSeq" id="WP_114510963.1">
    <property type="nucleotide sequence ID" value="NZ_QPMK01000006.1"/>
</dbReference>
<evidence type="ECO:0000313" key="4">
    <source>
        <dbReference type="Proteomes" id="UP000253977"/>
    </source>
</evidence>
<keyword evidence="1" id="KW-0812">Transmembrane</keyword>
<keyword evidence="4" id="KW-1185">Reference proteome</keyword>
<feature type="transmembrane region" description="Helical" evidence="1">
    <location>
        <begin position="21"/>
        <end position="44"/>
    </location>
</feature>
<evidence type="ECO:0000256" key="1">
    <source>
        <dbReference type="SAM" id="Phobius"/>
    </source>
</evidence>
<dbReference type="InterPro" id="IPR012495">
    <property type="entry name" value="TadE-like_dom"/>
</dbReference>
<dbReference type="AlphaFoldDB" id="A0A369TM65"/>
<feature type="domain" description="TadE-like" evidence="2">
    <location>
        <begin position="17"/>
        <end position="57"/>
    </location>
</feature>
<organism evidence="3 4">
    <name type="scientific">Thalassococcus profundi</name>
    <dbReference type="NCBI Taxonomy" id="2282382"/>
    <lineage>
        <taxon>Bacteria</taxon>
        <taxon>Pseudomonadati</taxon>
        <taxon>Pseudomonadota</taxon>
        <taxon>Alphaproteobacteria</taxon>
        <taxon>Rhodobacterales</taxon>
        <taxon>Roseobacteraceae</taxon>
        <taxon>Thalassococcus</taxon>
    </lineage>
</organism>
<reference evidence="3 4" key="1">
    <citation type="submission" date="2018-07" db="EMBL/GenBank/DDBJ databases">
        <title>Thalassococcus profundi sp. nov., a marine bacterium isolated from deep seawater of Okinawa Trough.</title>
        <authorList>
            <person name="Yu M."/>
        </authorList>
    </citation>
    <scope>NUCLEOTIDE SEQUENCE [LARGE SCALE GENOMIC DNA]</scope>
    <source>
        <strain evidence="3 4">WRAS1</strain>
    </source>
</reference>
<proteinExistence type="predicted"/>
<dbReference type="OrthoDB" id="7873328at2"/>
<sequence length="133" mass="14881">MKSLSRFIRRITRDEEGSQTVEAVLWLPVFVMFLSLVIDVSMVFNRQSEFNRIVQDANRSYATGRLGSEDAAEAFIKTALGNFGASATVTTSLIDGIIFTRLTVPVTDLMPINSFPIFRDRDVVVANQQLAEF</sequence>
<keyword evidence="1" id="KW-0472">Membrane</keyword>
<dbReference type="EMBL" id="QPMK01000006">
    <property type="protein sequence ID" value="RDD66391.1"/>
    <property type="molecule type" value="Genomic_DNA"/>
</dbReference>
<evidence type="ECO:0000313" key="3">
    <source>
        <dbReference type="EMBL" id="RDD66391.1"/>
    </source>
</evidence>
<gene>
    <name evidence="3" type="ORF">DU478_10805</name>
</gene>
<keyword evidence="1" id="KW-1133">Transmembrane helix</keyword>
<accession>A0A369TM65</accession>
<comment type="caution">
    <text evidence="3">The sequence shown here is derived from an EMBL/GenBank/DDBJ whole genome shotgun (WGS) entry which is preliminary data.</text>
</comment>
<dbReference type="Proteomes" id="UP000253977">
    <property type="component" value="Unassembled WGS sequence"/>
</dbReference>
<dbReference type="Pfam" id="PF07811">
    <property type="entry name" value="TadE"/>
    <property type="match status" value="1"/>
</dbReference>
<evidence type="ECO:0000259" key="2">
    <source>
        <dbReference type="Pfam" id="PF07811"/>
    </source>
</evidence>
<protein>
    <submittedName>
        <fullName evidence="3">Pilus assembly protein</fullName>
    </submittedName>
</protein>
<name>A0A369TM65_9RHOB</name>